<dbReference type="InterPro" id="IPR009061">
    <property type="entry name" value="DNA-bd_dom_put_sf"/>
</dbReference>
<keyword evidence="3" id="KW-1185">Reference proteome</keyword>
<dbReference type="EMBL" id="LVVZ01000005">
    <property type="protein sequence ID" value="OKL45452.1"/>
    <property type="molecule type" value="Genomic_DNA"/>
</dbReference>
<evidence type="ECO:0008006" key="4">
    <source>
        <dbReference type="Google" id="ProtNLM"/>
    </source>
</evidence>
<comment type="caution">
    <text evidence="2">The sequence shown here is derived from an EMBL/GenBank/DDBJ whole genome shotgun (WGS) entry which is preliminary data.</text>
</comment>
<evidence type="ECO:0000256" key="1">
    <source>
        <dbReference type="SAM" id="MobiDB-lite"/>
    </source>
</evidence>
<reference evidence="2 3" key="1">
    <citation type="submission" date="2016-03" db="EMBL/GenBank/DDBJ databases">
        <title>Genome sequence of Nesiotobacter sp. nov., a moderately halophilic alphaproteobacterium isolated from the Yellow Sea, China.</title>
        <authorList>
            <person name="Zhang G."/>
            <person name="Zhang R."/>
        </authorList>
    </citation>
    <scope>NUCLEOTIDE SEQUENCE [LARGE SCALE GENOMIC DNA]</scope>
    <source>
        <strain evidence="2 3">WB1-6</strain>
    </source>
</reference>
<feature type="compositionally biased region" description="Basic and acidic residues" evidence="1">
    <location>
        <begin position="72"/>
        <end position="84"/>
    </location>
</feature>
<organism evidence="2 3">
    <name type="scientific">Pseudovibrio exalbescens</name>
    <dbReference type="NCBI Taxonomy" id="197461"/>
    <lineage>
        <taxon>Bacteria</taxon>
        <taxon>Pseudomonadati</taxon>
        <taxon>Pseudomonadota</taxon>
        <taxon>Alphaproteobacteria</taxon>
        <taxon>Hyphomicrobiales</taxon>
        <taxon>Stappiaceae</taxon>
        <taxon>Pseudovibrio</taxon>
    </lineage>
</organism>
<dbReference type="Proteomes" id="UP000185783">
    <property type="component" value="Unassembled WGS sequence"/>
</dbReference>
<protein>
    <recommendedName>
        <fullName evidence="4">Helix-turn-helix domain-containing protein</fullName>
    </recommendedName>
</protein>
<feature type="region of interest" description="Disordered" evidence="1">
    <location>
        <begin position="65"/>
        <end position="84"/>
    </location>
</feature>
<dbReference type="RefSeq" id="WP_051268689.1">
    <property type="nucleotide sequence ID" value="NZ_LVVZ01000005.1"/>
</dbReference>
<gene>
    <name evidence="2" type="ORF">A3843_03785</name>
</gene>
<proteinExistence type="predicted"/>
<name>A0A1U7JL84_9HYPH</name>
<evidence type="ECO:0000313" key="2">
    <source>
        <dbReference type="EMBL" id="OKL45452.1"/>
    </source>
</evidence>
<accession>A0A1U7JL84</accession>
<sequence>MHRIENQSLSRIAVTRESAALLLEISPSTFDNWIKLGLMPYGSKVRGLRRWDVAEITACWQALKEGNAEGQSNEKENPFDKTIG</sequence>
<dbReference type="SUPFAM" id="SSF46955">
    <property type="entry name" value="Putative DNA-binding domain"/>
    <property type="match status" value="1"/>
</dbReference>
<evidence type="ECO:0000313" key="3">
    <source>
        <dbReference type="Proteomes" id="UP000185783"/>
    </source>
</evidence>
<dbReference type="AlphaFoldDB" id="A0A1U7JL84"/>